<keyword evidence="3 4" id="KW-0663">Pyridoxal phosphate</keyword>
<dbReference type="EC" id="2.3.1.-" evidence="6"/>
<dbReference type="EMBL" id="CP042913">
    <property type="protein sequence ID" value="QEG33930.1"/>
    <property type="molecule type" value="Genomic_DNA"/>
</dbReference>
<dbReference type="Proteomes" id="UP000323917">
    <property type="component" value="Chromosome"/>
</dbReference>
<dbReference type="GO" id="GO:0030170">
    <property type="term" value="F:pyridoxal phosphate binding"/>
    <property type="evidence" value="ECO:0007669"/>
    <property type="project" value="InterPro"/>
</dbReference>
<dbReference type="PROSITE" id="PS00599">
    <property type="entry name" value="AA_TRANSFER_CLASS_2"/>
    <property type="match status" value="1"/>
</dbReference>
<dbReference type="GO" id="GO:0016746">
    <property type="term" value="F:acyltransferase activity"/>
    <property type="evidence" value="ECO:0007669"/>
    <property type="project" value="UniProtKB-KW"/>
</dbReference>
<dbReference type="Pfam" id="PF00155">
    <property type="entry name" value="Aminotran_1_2"/>
    <property type="match status" value="1"/>
</dbReference>
<keyword evidence="7" id="KW-1185">Reference proteome</keyword>
<dbReference type="Gene3D" id="3.40.640.10">
    <property type="entry name" value="Type I PLP-dependent aspartate aminotransferase-like (Major domain)"/>
    <property type="match status" value="1"/>
</dbReference>
<dbReference type="OrthoDB" id="9807157at2"/>
<name>A0A5B9Q878_9BACT</name>
<dbReference type="SUPFAM" id="SSF53383">
    <property type="entry name" value="PLP-dependent transferases"/>
    <property type="match status" value="1"/>
</dbReference>
<evidence type="ECO:0000256" key="1">
    <source>
        <dbReference type="ARBA" id="ARBA00001933"/>
    </source>
</evidence>
<reference evidence="6 7" key="1">
    <citation type="submission" date="2019-08" db="EMBL/GenBank/DDBJ databases">
        <title>Deep-cultivation of Planctomycetes and their phenomic and genomic characterization uncovers novel biology.</title>
        <authorList>
            <person name="Wiegand S."/>
            <person name="Jogler M."/>
            <person name="Boedeker C."/>
            <person name="Pinto D."/>
            <person name="Vollmers J."/>
            <person name="Rivas-Marin E."/>
            <person name="Kohn T."/>
            <person name="Peeters S.H."/>
            <person name="Heuer A."/>
            <person name="Rast P."/>
            <person name="Oberbeckmann S."/>
            <person name="Bunk B."/>
            <person name="Jeske O."/>
            <person name="Meyerdierks A."/>
            <person name="Storesund J.E."/>
            <person name="Kallscheuer N."/>
            <person name="Luecker S."/>
            <person name="Lage O.M."/>
            <person name="Pohl T."/>
            <person name="Merkel B.J."/>
            <person name="Hornburger P."/>
            <person name="Mueller R.-W."/>
            <person name="Bruemmer F."/>
            <person name="Labrenz M."/>
            <person name="Spormann A.M."/>
            <person name="Op den Camp H."/>
            <person name="Overmann J."/>
            <person name="Amann R."/>
            <person name="Jetten M.S.M."/>
            <person name="Mascher T."/>
            <person name="Medema M.H."/>
            <person name="Devos D.P."/>
            <person name="Kaster A.-K."/>
            <person name="Ovreas L."/>
            <person name="Rohde M."/>
            <person name="Galperin M.Y."/>
            <person name="Jogler C."/>
        </authorList>
    </citation>
    <scope>NUCLEOTIDE SEQUENCE [LARGE SCALE GENOMIC DNA]</scope>
    <source>
        <strain evidence="6 7">Pr1d</strain>
    </source>
</reference>
<evidence type="ECO:0000256" key="4">
    <source>
        <dbReference type="RuleBase" id="RU003693"/>
    </source>
</evidence>
<dbReference type="InterPro" id="IPR015421">
    <property type="entry name" value="PyrdxlP-dep_Trfase_major"/>
</dbReference>
<dbReference type="InterPro" id="IPR050087">
    <property type="entry name" value="AON_synthase_class-II"/>
</dbReference>
<dbReference type="KEGG" id="bgok:Pr1d_12010"/>
<evidence type="ECO:0000313" key="6">
    <source>
        <dbReference type="EMBL" id="QEG33930.1"/>
    </source>
</evidence>
<evidence type="ECO:0000256" key="3">
    <source>
        <dbReference type="ARBA" id="ARBA00022898"/>
    </source>
</evidence>
<dbReference type="InterPro" id="IPR015424">
    <property type="entry name" value="PyrdxlP-dep_Trfase"/>
</dbReference>
<gene>
    <name evidence="6" type="ORF">Pr1d_12010</name>
</gene>
<evidence type="ECO:0000313" key="7">
    <source>
        <dbReference type="Proteomes" id="UP000323917"/>
    </source>
</evidence>
<evidence type="ECO:0000259" key="5">
    <source>
        <dbReference type="Pfam" id="PF00155"/>
    </source>
</evidence>
<accession>A0A5B9Q878</accession>
<dbReference type="InterPro" id="IPR001917">
    <property type="entry name" value="Aminotrans_II_pyridoxalP_BS"/>
</dbReference>
<comment type="similarity">
    <text evidence="4">Belongs to the class-II pyridoxal-phosphate-dependent aminotransferase family.</text>
</comment>
<dbReference type="PANTHER" id="PTHR13693">
    <property type="entry name" value="CLASS II AMINOTRANSFERASE/8-AMINO-7-OXONONANOATE SYNTHASE"/>
    <property type="match status" value="1"/>
</dbReference>
<keyword evidence="2 6" id="KW-0808">Transferase</keyword>
<dbReference type="InterPro" id="IPR004839">
    <property type="entry name" value="Aminotransferase_I/II_large"/>
</dbReference>
<organism evidence="6 7">
    <name type="scientific">Bythopirellula goksoeyrii</name>
    <dbReference type="NCBI Taxonomy" id="1400387"/>
    <lineage>
        <taxon>Bacteria</taxon>
        <taxon>Pseudomonadati</taxon>
        <taxon>Planctomycetota</taxon>
        <taxon>Planctomycetia</taxon>
        <taxon>Pirellulales</taxon>
        <taxon>Lacipirellulaceae</taxon>
        <taxon>Bythopirellula</taxon>
    </lineage>
</organism>
<comment type="cofactor">
    <cofactor evidence="1 4">
        <name>pyridoxal 5'-phosphate</name>
        <dbReference type="ChEBI" id="CHEBI:597326"/>
    </cofactor>
</comment>
<evidence type="ECO:0000256" key="2">
    <source>
        <dbReference type="ARBA" id="ARBA00022679"/>
    </source>
</evidence>
<proteinExistence type="inferred from homology"/>
<dbReference type="InterPro" id="IPR015422">
    <property type="entry name" value="PyrdxlP-dep_Trfase_small"/>
</dbReference>
<dbReference type="AlphaFoldDB" id="A0A5B9Q878"/>
<keyword evidence="6" id="KW-0012">Acyltransferase</keyword>
<dbReference type="Gene3D" id="3.90.1150.10">
    <property type="entry name" value="Aspartate Aminotransferase, domain 1"/>
    <property type="match status" value="1"/>
</dbReference>
<feature type="domain" description="Aminotransferase class I/classII large" evidence="5">
    <location>
        <begin position="27"/>
        <end position="375"/>
    </location>
</feature>
<protein>
    <submittedName>
        <fullName evidence="6">Pyridoxal phosphate-dependent acyltransferase</fullName>
        <ecNumber evidence="6">2.3.1.-</ecNumber>
    </submittedName>
</protein>
<sequence>MHLMQSPPGPETKVDDCQYLYFCGTGYLGLHGHADLIQASIEATRAYGLGTATSRSGYGNAPPIIEVEELAARFWDSEAAYYFASGYLGNHVVLSVLAKPGSVFLLDENSHYSVVDACRCFDLPTYQFAHLEAEALRELLKDRLRPGQVPIVLSDGVFASSGAIAPVKEYLDVLEDIEGAMLCLDDCHAFGVLGERGCGTFEHHGIPQRGINELPPNQDIAGSPRLFAVGTLSKAFGGYGGIIAGTNTFIESARSSSHYYSGASAPPIPVAAASAMALKLVANTPNLVAGVKQNALRLKQGLNDLGLEIELTPVPIVSLELGDSQNMRRIQHGLAEEGILIDYKSEYAGLGARGALRIAVFATHTEEMIKKLTEAFGRHL</sequence>